<dbReference type="EMBL" id="JBDODL010000488">
    <property type="protein sequence ID" value="MES1920042.1"/>
    <property type="molecule type" value="Genomic_DNA"/>
</dbReference>
<dbReference type="Proteomes" id="UP001439008">
    <property type="component" value="Unassembled WGS sequence"/>
</dbReference>
<name>A0ABV2AK38_9EUKA</name>
<sequence>MYQNDFIDPQTFWSKELNWLINPHHLSADSPTDENLGRTMKNYETFLFVTLVGDSETYCDVKLENNNVNMKFNENDGLKKSHKFLFEILKKCPFMETATGEFPNLNVVHLRQGEAIYAHENYSKDQKSNLFKNLVQFVRQIFTALLLLKKRGVRILKHIDREMLVVDRHQQLKLKGFACDLIDEGDYKFFNKILAGLIYHIDPQARDPLLIDLMKSIVNNSSDENPLTEELLAHPYFRQNNHNRLPTLVSVFEGDCLFVCLSGTTVLRLGNVKANPEGVDLFDKQLKVVDNNTFKRDTSHLSVINTEVVGSKCVVIVFINLCSFLASKAPTRTGDGGSQCSQSFFLIILVNLASRFWENCRTG</sequence>
<gene>
    <name evidence="1" type="ORF">MHBO_001768</name>
</gene>
<reference evidence="1 2" key="1">
    <citation type="journal article" date="2024" name="BMC Biol.">
        <title>Comparative genomics of Ascetosporea gives new insight into the evolutionary basis for animal parasitism in Rhizaria.</title>
        <authorList>
            <person name="Hiltunen Thoren M."/>
            <person name="Onut-Brannstrom I."/>
            <person name="Alfjorden A."/>
            <person name="Peckova H."/>
            <person name="Swords F."/>
            <person name="Hooper C."/>
            <person name="Holzer A.S."/>
            <person name="Bass D."/>
            <person name="Burki F."/>
        </authorList>
    </citation>
    <scope>NUCLEOTIDE SEQUENCE [LARGE SCALE GENOMIC DNA]</scope>
    <source>
        <strain evidence="1">20-A016</strain>
    </source>
</reference>
<keyword evidence="2" id="KW-1185">Reference proteome</keyword>
<organism evidence="1 2">
    <name type="scientific">Bonamia ostreae</name>
    <dbReference type="NCBI Taxonomy" id="126728"/>
    <lineage>
        <taxon>Eukaryota</taxon>
        <taxon>Sar</taxon>
        <taxon>Rhizaria</taxon>
        <taxon>Endomyxa</taxon>
        <taxon>Ascetosporea</taxon>
        <taxon>Haplosporida</taxon>
        <taxon>Bonamia</taxon>
    </lineage>
</organism>
<evidence type="ECO:0000313" key="2">
    <source>
        <dbReference type="Proteomes" id="UP001439008"/>
    </source>
</evidence>
<comment type="caution">
    <text evidence="1">The sequence shown here is derived from an EMBL/GenBank/DDBJ whole genome shotgun (WGS) entry which is preliminary data.</text>
</comment>
<proteinExistence type="predicted"/>
<accession>A0ABV2AK38</accession>
<protein>
    <submittedName>
        <fullName evidence="1">Uncharacterized protein</fullName>
    </submittedName>
</protein>
<evidence type="ECO:0000313" key="1">
    <source>
        <dbReference type="EMBL" id="MES1920042.1"/>
    </source>
</evidence>